<dbReference type="Gene3D" id="3.40.50.720">
    <property type="entry name" value="NAD(P)-binding Rossmann-like Domain"/>
    <property type="match status" value="1"/>
</dbReference>
<gene>
    <name evidence="3" type="ORF">FUA23_12485</name>
</gene>
<dbReference type="InterPro" id="IPR036291">
    <property type="entry name" value="NAD(P)-bd_dom_sf"/>
</dbReference>
<keyword evidence="4" id="KW-1185">Reference proteome</keyword>
<dbReference type="OrthoDB" id="726883at2"/>
<dbReference type="EMBL" id="VOXD01000018">
    <property type="protein sequence ID" value="TXF88876.1"/>
    <property type="molecule type" value="Genomic_DNA"/>
</dbReference>
<dbReference type="Gene3D" id="3.30.360.10">
    <property type="entry name" value="Dihydrodipicolinate Reductase, domain 2"/>
    <property type="match status" value="1"/>
</dbReference>
<evidence type="ECO:0000313" key="4">
    <source>
        <dbReference type="Proteomes" id="UP000321907"/>
    </source>
</evidence>
<dbReference type="SUPFAM" id="SSF51735">
    <property type="entry name" value="NAD(P)-binding Rossmann-fold domains"/>
    <property type="match status" value="1"/>
</dbReference>
<dbReference type="AlphaFoldDB" id="A0A5C7FRV7"/>
<protein>
    <submittedName>
        <fullName evidence="3">Gfo/Idh/MocA family oxidoreductase</fullName>
    </submittedName>
</protein>
<dbReference type="Proteomes" id="UP000321907">
    <property type="component" value="Unassembled WGS sequence"/>
</dbReference>
<organism evidence="3 4">
    <name type="scientific">Neolewinella aurantiaca</name>
    <dbReference type="NCBI Taxonomy" id="2602767"/>
    <lineage>
        <taxon>Bacteria</taxon>
        <taxon>Pseudomonadati</taxon>
        <taxon>Bacteroidota</taxon>
        <taxon>Saprospiria</taxon>
        <taxon>Saprospirales</taxon>
        <taxon>Lewinellaceae</taxon>
        <taxon>Neolewinella</taxon>
    </lineage>
</organism>
<dbReference type="InterPro" id="IPR004104">
    <property type="entry name" value="Gfo/Idh/MocA-like_OxRdtase_C"/>
</dbReference>
<accession>A0A5C7FRV7</accession>
<comment type="caution">
    <text evidence="3">The sequence shown here is derived from an EMBL/GenBank/DDBJ whole genome shotgun (WGS) entry which is preliminary data.</text>
</comment>
<dbReference type="InterPro" id="IPR050463">
    <property type="entry name" value="Gfo/Idh/MocA_oxidrdct_glycsds"/>
</dbReference>
<dbReference type="RefSeq" id="WP_147931084.1">
    <property type="nucleotide sequence ID" value="NZ_VOXD01000018.1"/>
</dbReference>
<evidence type="ECO:0000313" key="3">
    <source>
        <dbReference type="EMBL" id="TXF88876.1"/>
    </source>
</evidence>
<feature type="domain" description="Gfo/Idh/MocA-like oxidoreductase C-terminal" evidence="2">
    <location>
        <begin position="167"/>
        <end position="406"/>
    </location>
</feature>
<proteinExistence type="predicted"/>
<feature type="domain" description="Gfo/Idh/MocA-like oxidoreductase N-terminal" evidence="1">
    <location>
        <begin position="27"/>
        <end position="150"/>
    </location>
</feature>
<dbReference type="Pfam" id="PF01408">
    <property type="entry name" value="GFO_IDH_MocA"/>
    <property type="match status" value="1"/>
</dbReference>
<evidence type="ECO:0000259" key="2">
    <source>
        <dbReference type="Pfam" id="PF02894"/>
    </source>
</evidence>
<dbReference type="Pfam" id="PF02894">
    <property type="entry name" value="GFO_IDH_MocA_C"/>
    <property type="match status" value="1"/>
</dbReference>
<dbReference type="PANTHER" id="PTHR43818">
    <property type="entry name" value="BCDNA.GH03377"/>
    <property type="match status" value="1"/>
</dbReference>
<dbReference type="PANTHER" id="PTHR43818:SF5">
    <property type="entry name" value="OXIDOREDUCTASE FAMILY PROTEIN"/>
    <property type="match status" value="1"/>
</dbReference>
<dbReference type="InterPro" id="IPR000683">
    <property type="entry name" value="Gfo/Idh/MocA-like_OxRdtase_N"/>
</dbReference>
<dbReference type="SUPFAM" id="SSF55347">
    <property type="entry name" value="Glyceraldehyde-3-phosphate dehydrogenase-like, C-terminal domain"/>
    <property type="match status" value="1"/>
</dbReference>
<dbReference type="GO" id="GO:0000166">
    <property type="term" value="F:nucleotide binding"/>
    <property type="evidence" value="ECO:0007669"/>
    <property type="project" value="InterPro"/>
</dbReference>
<evidence type="ECO:0000259" key="1">
    <source>
        <dbReference type="Pfam" id="PF01408"/>
    </source>
</evidence>
<name>A0A5C7FRV7_9BACT</name>
<sequence>MQRRQFLASVPALLLSPATLHPRPRPKVALIGCGWYGKSDLLRLIQVADTDVVGLCDVDANMLEEARSLLYERQPHHQPGLYRKHEDLLARAKPDIVLIATPDHWHALQAVDALKAGCHLYLQKPIGVDVGECEAILAAARRHKRVVQVGLQRRSTPHLLEMKDRYIDSGLLGEVHHVEMHCYYHMRDRSVREVVSVPDHFDYEQWTGPAPLLPFKGLPHRRWRAFREYGNGIVGDMCVHYFDAVRWLLGLGWPTRVSSLGGVFVQTDADATITDTQTAVFEYPEQKLNCHWTHRSWGQAPDADWPWAFTLYGTGGTLRASTHRYEWKPNKGEAIVAEATYEREKFPEDTTEKGIEIHVAPATRAHMTDFLAAIENNQKPAADIEDGYISTVACIMANMACELGRPLTYDPRKKVVTDDEEATTLLERKYRKGYTRP</sequence>
<reference evidence="3 4" key="1">
    <citation type="submission" date="2019-08" db="EMBL/GenBank/DDBJ databases">
        <title>Lewinella sp. strain SSH13 Genome sequencing and assembly.</title>
        <authorList>
            <person name="Kim I."/>
        </authorList>
    </citation>
    <scope>NUCLEOTIDE SEQUENCE [LARGE SCALE GENOMIC DNA]</scope>
    <source>
        <strain evidence="3 4">SSH13</strain>
    </source>
</reference>